<evidence type="ECO:0000256" key="1">
    <source>
        <dbReference type="ARBA" id="ARBA00001974"/>
    </source>
</evidence>
<reference evidence="8" key="1">
    <citation type="submission" date="2015-07" db="EMBL/GenBank/DDBJ databases">
        <authorList>
            <person name="Graham D.E."/>
            <person name="Giannone R.J."/>
            <person name="Gulvik C.A."/>
            <person name="Hettich R.L."/>
            <person name="Klingeman D.M."/>
            <person name="Mahan K.M."/>
            <person name="Parry R.J."/>
            <person name="Spain J.C."/>
        </authorList>
    </citation>
    <scope>NUCLEOTIDE SEQUENCE [LARGE SCALE GENOMIC DNA]</scope>
    <source>
        <strain evidence="8">ATCC 27428</strain>
    </source>
</reference>
<organism evidence="7 8">
    <name type="scientific">Streptomyces eurocidicus</name>
    <name type="common">Streptoverticillium eurocidicus</name>
    <dbReference type="NCBI Taxonomy" id="66423"/>
    <lineage>
        <taxon>Bacteria</taxon>
        <taxon>Bacillati</taxon>
        <taxon>Actinomycetota</taxon>
        <taxon>Actinomycetes</taxon>
        <taxon>Kitasatosporales</taxon>
        <taxon>Streptomycetaceae</taxon>
        <taxon>Streptomyces</taxon>
    </lineage>
</organism>
<keyword evidence="3" id="KW-0274">FAD</keyword>
<feature type="domain" description="FAD-binding" evidence="5">
    <location>
        <begin position="7"/>
        <end position="342"/>
    </location>
</feature>
<dbReference type="Proteomes" id="UP000528608">
    <property type="component" value="Unassembled WGS sequence"/>
</dbReference>
<reference evidence="6 9" key="3">
    <citation type="submission" date="2020-08" db="EMBL/GenBank/DDBJ databases">
        <title>Genomic Encyclopedia of Type Strains, Phase III (KMG-III): the genomes of soil and plant-associated and newly described type strains.</title>
        <authorList>
            <person name="Whitman W."/>
        </authorList>
    </citation>
    <scope>NUCLEOTIDE SEQUENCE [LARGE SCALE GENOMIC DNA]</scope>
    <source>
        <strain evidence="6 9">CECT 3259</strain>
    </source>
</reference>
<dbReference type="InterPro" id="IPR036188">
    <property type="entry name" value="FAD/NAD-bd_sf"/>
</dbReference>
<protein>
    <submittedName>
        <fullName evidence="6">2-polyprenyl-6-methoxyphenol hydroxylase-like FAD-dependent oxidoreductase</fullName>
    </submittedName>
    <submittedName>
        <fullName evidence="7">FAD-dependent monooxygenase</fullName>
    </submittedName>
</protein>
<evidence type="ECO:0000256" key="4">
    <source>
        <dbReference type="ARBA" id="ARBA00023002"/>
    </source>
</evidence>
<gene>
    <name evidence="7" type="ORF">AF335_14430</name>
    <name evidence="6" type="ORF">FHS36_005982</name>
</gene>
<dbReference type="PANTHER" id="PTHR46496:SF1">
    <property type="entry name" value="ZEAXANTHIN EPOXIDASE, CHLOROPLASTIC"/>
    <property type="match status" value="1"/>
</dbReference>
<dbReference type="InterPro" id="IPR002938">
    <property type="entry name" value="FAD-bd"/>
</dbReference>
<evidence type="ECO:0000256" key="2">
    <source>
        <dbReference type="ARBA" id="ARBA00022630"/>
    </source>
</evidence>
<dbReference type="PRINTS" id="PR00420">
    <property type="entry name" value="RNGMNOXGNASE"/>
</dbReference>
<accession>A0A2N8NVK5</accession>
<dbReference type="SUPFAM" id="SSF51905">
    <property type="entry name" value="FAD/NAD(P)-binding domain"/>
    <property type="match status" value="1"/>
</dbReference>
<comment type="cofactor">
    <cofactor evidence="1">
        <name>FAD</name>
        <dbReference type="ChEBI" id="CHEBI:57692"/>
    </cofactor>
</comment>
<dbReference type="AlphaFoldDB" id="A0A2N8NVK5"/>
<comment type="caution">
    <text evidence="7">The sequence shown here is derived from an EMBL/GenBank/DDBJ whole genome shotgun (WGS) entry which is preliminary data.</text>
</comment>
<dbReference type="Proteomes" id="UP000235945">
    <property type="component" value="Unassembled WGS sequence"/>
</dbReference>
<evidence type="ECO:0000313" key="6">
    <source>
        <dbReference type="EMBL" id="MBB5122509.1"/>
    </source>
</evidence>
<dbReference type="EMBL" id="LGUI01000004">
    <property type="protein sequence ID" value="PNE32752.1"/>
    <property type="molecule type" value="Genomic_DNA"/>
</dbReference>
<name>A0A2N8NVK5_STREU</name>
<reference evidence="7" key="2">
    <citation type="submission" date="2015-07" db="EMBL/GenBank/DDBJ databases">
        <authorList>
            <person name="Noorani M."/>
        </authorList>
    </citation>
    <scope>NUCLEOTIDE SEQUENCE [LARGE SCALE GENOMIC DNA]</scope>
    <source>
        <strain evidence="7">ATCC 27428</strain>
    </source>
</reference>
<dbReference type="Pfam" id="PF01494">
    <property type="entry name" value="FAD_binding_3"/>
    <property type="match status" value="1"/>
</dbReference>
<dbReference type="EMBL" id="JACHJF010000028">
    <property type="protein sequence ID" value="MBB5122509.1"/>
    <property type="molecule type" value="Genomic_DNA"/>
</dbReference>
<evidence type="ECO:0000256" key="3">
    <source>
        <dbReference type="ARBA" id="ARBA00022827"/>
    </source>
</evidence>
<evidence type="ECO:0000259" key="5">
    <source>
        <dbReference type="Pfam" id="PF01494"/>
    </source>
</evidence>
<proteinExistence type="predicted"/>
<dbReference type="Gene3D" id="3.50.50.60">
    <property type="entry name" value="FAD/NAD(P)-binding domain"/>
    <property type="match status" value="1"/>
</dbReference>
<keyword evidence="7" id="KW-0503">Monooxygenase</keyword>
<evidence type="ECO:0000313" key="9">
    <source>
        <dbReference type="Proteomes" id="UP000528608"/>
    </source>
</evidence>
<dbReference type="OrthoDB" id="4568714at2"/>
<keyword evidence="4" id="KW-0560">Oxidoreductase</keyword>
<sequence length="390" mass="42474">MTRGPLKAIVVGAGIGGLTTAIALRRVGVDVEVYERAGELRATGSALSVMANAVSALGGLGIDLRLERHGRRIELFQIRTGQGRLIRTLPFPDACRRVGAPSFCVSRPDLQRALLAEAGDCPVELGAVATGFTQSDSGAEVTFEDGRVARGDVLIGADGFHSAVRRQLAGLDDARDGGYVCWLGIVPFRHPRFRPGYVGHYWGSGQRFGLIDVGGGRAYWWGTRNMPPEASHNWRGGKGEILRAYEGWADEVREVIRVTPEEDIIAVPAQDRPFLENWGRGRVTLLGDAAHPMLTSLGQGAAVAIEDAVVLAECLRTATDPARALRRYEDLRRERTRELVTASRAASDSQHLENPLRRTVRDLRLRCASRRSLLERDTAMLTFPPVPAAS</sequence>
<dbReference type="GO" id="GO:0004497">
    <property type="term" value="F:monooxygenase activity"/>
    <property type="evidence" value="ECO:0007669"/>
    <property type="project" value="UniProtKB-KW"/>
</dbReference>
<evidence type="ECO:0000313" key="8">
    <source>
        <dbReference type="Proteomes" id="UP000235945"/>
    </source>
</evidence>
<evidence type="ECO:0000313" key="7">
    <source>
        <dbReference type="EMBL" id="PNE32752.1"/>
    </source>
</evidence>
<dbReference type="RefSeq" id="WP_102918834.1">
    <property type="nucleotide sequence ID" value="NZ_JACHJF010000028.1"/>
</dbReference>
<keyword evidence="2" id="KW-0285">Flavoprotein</keyword>
<keyword evidence="8" id="KW-1185">Reference proteome</keyword>
<dbReference type="PANTHER" id="PTHR46496">
    <property type="match status" value="1"/>
</dbReference>
<dbReference type="GO" id="GO:0071949">
    <property type="term" value="F:FAD binding"/>
    <property type="evidence" value="ECO:0007669"/>
    <property type="project" value="InterPro"/>
</dbReference>